<evidence type="ECO:0000256" key="5">
    <source>
        <dbReference type="ARBA" id="ARBA00023136"/>
    </source>
</evidence>
<keyword evidence="8" id="KW-1185">Reference proteome</keyword>
<dbReference type="EMBL" id="FNUG01000001">
    <property type="protein sequence ID" value="SEE52882.1"/>
    <property type="molecule type" value="Genomic_DNA"/>
</dbReference>
<feature type="transmembrane region" description="Helical" evidence="6">
    <location>
        <begin position="101"/>
        <end position="124"/>
    </location>
</feature>
<keyword evidence="4 6" id="KW-1133">Transmembrane helix</keyword>
<dbReference type="AlphaFoldDB" id="A0A1H5JK67"/>
<evidence type="ECO:0000313" key="8">
    <source>
        <dbReference type="Proteomes" id="UP000199448"/>
    </source>
</evidence>
<dbReference type="STRING" id="390640.SAMN04488034_101763"/>
<evidence type="ECO:0000313" key="7">
    <source>
        <dbReference type="EMBL" id="SEE52882.1"/>
    </source>
</evidence>
<evidence type="ECO:0000256" key="2">
    <source>
        <dbReference type="ARBA" id="ARBA00009694"/>
    </source>
</evidence>
<keyword evidence="3 6" id="KW-0812">Transmembrane</keyword>
<sequence length="129" mass="13909">MNRKLLIAGAFFGMIGIIFGAFAAHGLKPVLSAESMGTFETGVKYQLYSALFLLVLAALPIASEKVKKACFYLTSIGILFFSGSIYFLATNSMTSFDFRVIALVTPLGGSLLISAWMVLLISAIKLKIK</sequence>
<dbReference type="PANTHER" id="PTHR43461:SF1">
    <property type="entry name" value="TRANSMEMBRANE PROTEIN 256"/>
    <property type="match status" value="1"/>
</dbReference>
<comment type="similarity">
    <text evidence="2">Belongs to the UPF0382 family.</text>
</comment>
<evidence type="ECO:0000256" key="1">
    <source>
        <dbReference type="ARBA" id="ARBA00004141"/>
    </source>
</evidence>
<feature type="transmembrane region" description="Helical" evidence="6">
    <location>
        <begin position="45"/>
        <end position="62"/>
    </location>
</feature>
<evidence type="ECO:0000256" key="6">
    <source>
        <dbReference type="SAM" id="Phobius"/>
    </source>
</evidence>
<keyword evidence="5 6" id="KW-0472">Membrane</keyword>
<dbReference type="OrthoDB" id="9802121at2"/>
<feature type="transmembrane region" description="Helical" evidence="6">
    <location>
        <begin position="5"/>
        <end position="25"/>
    </location>
</feature>
<dbReference type="GO" id="GO:0005886">
    <property type="term" value="C:plasma membrane"/>
    <property type="evidence" value="ECO:0007669"/>
    <property type="project" value="TreeGrafter"/>
</dbReference>
<dbReference type="InterPro" id="IPR006696">
    <property type="entry name" value="DUF423"/>
</dbReference>
<feature type="transmembrane region" description="Helical" evidence="6">
    <location>
        <begin position="69"/>
        <end position="89"/>
    </location>
</feature>
<reference evidence="7 8" key="1">
    <citation type="submission" date="2016-10" db="EMBL/GenBank/DDBJ databases">
        <authorList>
            <person name="de Groot N.N."/>
        </authorList>
    </citation>
    <scope>NUCLEOTIDE SEQUENCE [LARGE SCALE GENOMIC DNA]</scope>
    <source>
        <strain evidence="7 8">DSM 23553</strain>
    </source>
</reference>
<accession>A0A1H5JK67</accession>
<proteinExistence type="inferred from homology"/>
<dbReference type="PANTHER" id="PTHR43461">
    <property type="entry name" value="TRANSMEMBRANE PROTEIN 256"/>
    <property type="match status" value="1"/>
</dbReference>
<gene>
    <name evidence="7" type="ORF">SAMN04488034_101763</name>
</gene>
<evidence type="ECO:0000256" key="3">
    <source>
        <dbReference type="ARBA" id="ARBA00022692"/>
    </source>
</evidence>
<organism evidence="7 8">
    <name type="scientific">Salinimicrobium catena</name>
    <dbReference type="NCBI Taxonomy" id="390640"/>
    <lineage>
        <taxon>Bacteria</taxon>
        <taxon>Pseudomonadati</taxon>
        <taxon>Bacteroidota</taxon>
        <taxon>Flavobacteriia</taxon>
        <taxon>Flavobacteriales</taxon>
        <taxon>Flavobacteriaceae</taxon>
        <taxon>Salinimicrobium</taxon>
    </lineage>
</organism>
<dbReference type="Proteomes" id="UP000199448">
    <property type="component" value="Unassembled WGS sequence"/>
</dbReference>
<name>A0A1H5JK67_9FLAO</name>
<comment type="subcellular location">
    <subcellularLocation>
        <location evidence="1">Membrane</location>
        <topology evidence="1">Multi-pass membrane protein</topology>
    </subcellularLocation>
</comment>
<protein>
    <submittedName>
        <fullName evidence="7">Uncharacterized membrane protein YgdD, TMEM256/DUF423 family</fullName>
    </submittedName>
</protein>
<evidence type="ECO:0000256" key="4">
    <source>
        <dbReference type="ARBA" id="ARBA00022989"/>
    </source>
</evidence>
<dbReference type="RefSeq" id="WP_093111851.1">
    <property type="nucleotide sequence ID" value="NZ_FNGG01000001.1"/>
</dbReference>
<dbReference type="Pfam" id="PF04241">
    <property type="entry name" value="DUF423"/>
    <property type="match status" value="1"/>
</dbReference>